<dbReference type="Gene3D" id="1.10.260.40">
    <property type="entry name" value="lambda repressor-like DNA-binding domains"/>
    <property type="match status" value="1"/>
</dbReference>
<evidence type="ECO:0000259" key="1">
    <source>
        <dbReference type="PROSITE" id="PS50943"/>
    </source>
</evidence>
<comment type="caution">
    <text evidence="2">The sequence shown here is derived from an EMBL/GenBank/DDBJ whole genome shotgun (WGS) entry which is preliminary data.</text>
</comment>
<dbReference type="CDD" id="cd00093">
    <property type="entry name" value="HTH_XRE"/>
    <property type="match status" value="1"/>
</dbReference>
<dbReference type="Proteomes" id="UP000282674">
    <property type="component" value="Unassembled WGS sequence"/>
</dbReference>
<keyword evidence="3" id="KW-1185">Reference proteome</keyword>
<protein>
    <submittedName>
        <fullName evidence="2">Helix-turn-helix domain-containing protein</fullName>
    </submittedName>
</protein>
<dbReference type="InterPro" id="IPR043917">
    <property type="entry name" value="DUF5753"/>
</dbReference>
<dbReference type="Pfam" id="PF19054">
    <property type="entry name" value="DUF5753"/>
    <property type="match status" value="1"/>
</dbReference>
<dbReference type="SMART" id="SM00530">
    <property type="entry name" value="HTH_XRE"/>
    <property type="match status" value="1"/>
</dbReference>
<feature type="domain" description="HTH cro/C1-type" evidence="1">
    <location>
        <begin position="74"/>
        <end position="127"/>
    </location>
</feature>
<reference evidence="2 3" key="1">
    <citation type="submission" date="2018-10" db="EMBL/GenBank/DDBJ databases">
        <title>Isolation from soil.</title>
        <authorList>
            <person name="Hu J."/>
        </authorList>
    </citation>
    <scope>NUCLEOTIDE SEQUENCE [LARGE SCALE GENOMIC DNA]</scope>
    <source>
        <strain evidence="2 3">NEAU-Ht49</strain>
    </source>
</reference>
<dbReference type="EMBL" id="RFFG01000086">
    <property type="protein sequence ID" value="RMI38414.1"/>
    <property type="molecule type" value="Genomic_DNA"/>
</dbReference>
<dbReference type="GO" id="GO:0003677">
    <property type="term" value="F:DNA binding"/>
    <property type="evidence" value="ECO:0007669"/>
    <property type="project" value="InterPro"/>
</dbReference>
<dbReference type="SUPFAM" id="SSF47413">
    <property type="entry name" value="lambda repressor-like DNA-binding domains"/>
    <property type="match status" value="1"/>
</dbReference>
<sequence length="329" mass="36295">MPLADCWILSANIDLLRMDSSVRFVAPACSRRATLSQRSFSSDEVRLKRGGDMGRPGKPIDPTESLTLCYGKKIRTLRESRGWSQTELGRHIGETKDGVSKLELGKQSPGNGTGKLLDQVLDGGDYFESHAPLVRKEHAEKLPESARSLAQSEAEASHLRIYEPALITGLFQVEEYTRAIVLAGIRPDAVDEVWEERRRRQEILDSASAPLIFAVMDEGTLRRPVGGEVVLKTQLLHLEALLERPNITLQIVPSVTGAYPGLKVGFTLISFGACTDDVAYMEGAVRGTGQFLHQREVVGELHDVHDLIRASASSVVESARMIRDIRETL</sequence>
<dbReference type="PROSITE" id="PS50943">
    <property type="entry name" value="HTH_CROC1"/>
    <property type="match status" value="1"/>
</dbReference>
<dbReference type="InterPro" id="IPR010982">
    <property type="entry name" value="Lambda_DNA-bd_dom_sf"/>
</dbReference>
<name>A0A3M2LLV6_9ACTN</name>
<gene>
    <name evidence="2" type="ORF">EBO15_33015</name>
</gene>
<dbReference type="Pfam" id="PF01381">
    <property type="entry name" value="HTH_3"/>
    <property type="match status" value="1"/>
</dbReference>
<evidence type="ECO:0000313" key="2">
    <source>
        <dbReference type="EMBL" id="RMI38414.1"/>
    </source>
</evidence>
<proteinExistence type="predicted"/>
<dbReference type="AlphaFoldDB" id="A0A3M2LLV6"/>
<organism evidence="2 3">
    <name type="scientific">Actinomadura harenae</name>
    <dbReference type="NCBI Taxonomy" id="2483351"/>
    <lineage>
        <taxon>Bacteria</taxon>
        <taxon>Bacillati</taxon>
        <taxon>Actinomycetota</taxon>
        <taxon>Actinomycetes</taxon>
        <taxon>Streptosporangiales</taxon>
        <taxon>Thermomonosporaceae</taxon>
        <taxon>Actinomadura</taxon>
    </lineage>
</organism>
<accession>A0A3M2LLV6</accession>
<dbReference type="InterPro" id="IPR001387">
    <property type="entry name" value="Cro/C1-type_HTH"/>
</dbReference>
<evidence type="ECO:0000313" key="3">
    <source>
        <dbReference type="Proteomes" id="UP000282674"/>
    </source>
</evidence>